<evidence type="ECO:0000313" key="2">
    <source>
        <dbReference type="EMBL" id="KAF1998577.1"/>
    </source>
</evidence>
<organism evidence="2 3">
    <name type="scientific">Amniculicola lignicola CBS 123094</name>
    <dbReference type="NCBI Taxonomy" id="1392246"/>
    <lineage>
        <taxon>Eukaryota</taxon>
        <taxon>Fungi</taxon>
        <taxon>Dikarya</taxon>
        <taxon>Ascomycota</taxon>
        <taxon>Pezizomycotina</taxon>
        <taxon>Dothideomycetes</taxon>
        <taxon>Pleosporomycetidae</taxon>
        <taxon>Pleosporales</taxon>
        <taxon>Amniculicolaceae</taxon>
        <taxon>Amniculicola</taxon>
    </lineage>
</organism>
<evidence type="ECO:0000313" key="3">
    <source>
        <dbReference type="Proteomes" id="UP000799779"/>
    </source>
</evidence>
<feature type="region of interest" description="Disordered" evidence="1">
    <location>
        <begin position="25"/>
        <end position="53"/>
    </location>
</feature>
<sequence>MVHPPQQDPKTSKDKPVENLVRWAHKETSPILNSKDEAKEVSRIPGEGQKNPQMLVPKGKEVRFCEHCRNRLYNLLLELNAPILPKWPRYEDNDEHRNTYDEELQKHIDDDKYLNRSYADPELECGPIHVARGIKLTQKVLKAEIRLKDWKKEAKIAVGEALLCNMSDQSPHFVRVEVEGYSDLYKHAEILTCNVDHIRNWTEDNSNNAYKRSDLGIFFALDN</sequence>
<name>A0A6A5WAY3_9PLEO</name>
<reference evidence="2" key="1">
    <citation type="journal article" date="2020" name="Stud. Mycol.">
        <title>101 Dothideomycetes genomes: a test case for predicting lifestyles and emergence of pathogens.</title>
        <authorList>
            <person name="Haridas S."/>
            <person name="Albert R."/>
            <person name="Binder M."/>
            <person name="Bloem J."/>
            <person name="Labutti K."/>
            <person name="Salamov A."/>
            <person name="Andreopoulos B."/>
            <person name="Baker S."/>
            <person name="Barry K."/>
            <person name="Bills G."/>
            <person name="Bluhm B."/>
            <person name="Cannon C."/>
            <person name="Castanera R."/>
            <person name="Culley D."/>
            <person name="Daum C."/>
            <person name="Ezra D."/>
            <person name="Gonzalez J."/>
            <person name="Henrissat B."/>
            <person name="Kuo A."/>
            <person name="Liang C."/>
            <person name="Lipzen A."/>
            <person name="Lutzoni F."/>
            <person name="Magnuson J."/>
            <person name="Mondo S."/>
            <person name="Nolan M."/>
            <person name="Ohm R."/>
            <person name="Pangilinan J."/>
            <person name="Park H.-J."/>
            <person name="Ramirez L."/>
            <person name="Alfaro M."/>
            <person name="Sun H."/>
            <person name="Tritt A."/>
            <person name="Yoshinaga Y."/>
            <person name="Zwiers L.-H."/>
            <person name="Turgeon B."/>
            <person name="Goodwin S."/>
            <person name="Spatafora J."/>
            <person name="Crous P."/>
            <person name="Grigoriev I."/>
        </authorList>
    </citation>
    <scope>NUCLEOTIDE SEQUENCE</scope>
    <source>
        <strain evidence="2">CBS 123094</strain>
    </source>
</reference>
<keyword evidence="3" id="KW-1185">Reference proteome</keyword>
<dbReference type="EMBL" id="ML977603">
    <property type="protein sequence ID" value="KAF1998577.1"/>
    <property type="molecule type" value="Genomic_DNA"/>
</dbReference>
<dbReference type="AlphaFoldDB" id="A0A6A5WAY3"/>
<gene>
    <name evidence="2" type="ORF">P154DRAFT_577919</name>
</gene>
<protein>
    <submittedName>
        <fullName evidence="2">Uncharacterized protein</fullName>
    </submittedName>
</protein>
<evidence type="ECO:0000256" key="1">
    <source>
        <dbReference type="SAM" id="MobiDB-lite"/>
    </source>
</evidence>
<accession>A0A6A5WAY3</accession>
<feature type="region of interest" description="Disordered" evidence="1">
    <location>
        <begin position="1"/>
        <end position="20"/>
    </location>
</feature>
<proteinExistence type="predicted"/>
<dbReference type="Proteomes" id="UP000799779">
    <property type="component" value="Unassembled WGS sequence"/>
</dbReference>
<feature type="compositionally biased region" description="Basic and acidic residues" evidence="1">
    <location>
        <begin position="25"/>
        <end position="42"/>
    </location>
</feature>